<dbReference type="EMBL" id="CP003364">
    <property type="protein sequence ID" value="AGA26024.1"/>
    <property type="molecule type" value="Genomic_DNA"/>
</dbReference>
<dbReference type="OrthoDB" id="9883607at2"/>
<gene>
    <name evidence="1" type="ordered locus">Sinac_1646</name>
</gene>
<sequence length="142" mass="15726">MSDKRCCPSFLGCYYSYPEDHLNRPTCGTCLCLVLDGEGQGICHLNPVSTPKEINSFCGHHPLWPEFVKQSAINAQPMTLNLAPGMELFFGHDCRCVQLGPSSDPGRIQKLRPDGGFLSFYKHCPFCRGTGQLQDEEGEGNQ</sequence>
<dbReference type="HOGENOM" id="CLU_1814535_0_0_0"/>
<keyword evidence="2" id="KW-1185">Reference proteome</keyword>
<evidence type="ECO:0000313" key="1">
    <source>
        <dbReference type="EMBL" id="AGA26024.1"/>
    </source>
</evidence>
<proteinExistence type="predicted"/>
<dbReference type="Proteomes" id="UP000010798">
    <property type="component" value="Chromosome"/>
</dbReference>
<dbReference type="KEGG" id="saci:Sinac_1646"/>
<reference evidence="1 2" key="1">
    <citation type="submission" date="2012-02" db="EMBL/GenBank/DDBJ databases">
        <title>Complete sequence of chromosome of Singulisphaera acidiphila DSM 18658.</title>
        <authorList>
            <consortium name="US DOE Joint Genome Institute (JGI-PGF)"/>
            <person name="Lucas S."/>
            <person name="Copeland A."/>
            <person name="Lapidus A."/>
            <person name="Glavina del Rio T."/>
            <person name="Dalin E."/>
            <person name="Tice H."/>
            <person name="Bruce D."/>
            <person name="Goodwin L."/>
            <person name="Pitluck S."/>
            <person name="Peters L."/>
            <person name="Ovchinnikova G."/>
            <person name="Chertkov O."/>
            <person name="Kyrpides N."/>
            <person name="Mavromatis K."/>
            <person name="Ivanova N."/>
            <person name="Brettin T."/>
            <person name="Detter J.C."/>
            <person name="Han C."/>
            <person name="Larimer F."/>
            <person name="Land M."/>
            <person name="Hauser L."/>
            <person name="Markowitz V."/>
            <person name="Cheng J.-F."/>
            <person name="Hugenholtz P."/>
            <person name="Woyke T."/>
            <person name="Wu D."/>
            <person name="Tindall B."/>
            <person name="Pomrenke H."/>
            <person name="Brambilla E."/>
            <person name="Klenk H.-P."/>
            <person name="Eisen J.A."/>
        </authorList>
    </citation>
    <scope>NUCLEOTIDE SEQUENCE [LARGE SCALE GENOMIC DNA]</scope>
    <source>
        <strain evidence="2">ATCC BAA-1392 / DSM 18658 / VKM B-2454 / MOB10</strain>
    </source>
</reference>
<dbReference type="STRING" id="886293.Sinac_1646"/>
<protein>
    <submittedName>
        <fullName evidence="1">Uncharacterized protein</fullName>
    </submittedName>
</protein>
<evidence type="ECO:0000313" key="2">
    <source>
        <dbReference type="Proteomes" id="UP000010798"/>
    </source>
</evidence>
<organism evidence="1 2">
    <name type="scientific">Singulisphaera acidiphila (strain ATCC BAA-1392 / DSM 18658 / VKM B-2454 / MOB10)</name>
    <dbReference type="NCBI Taxonomy" id="886293"/>
    <lineage>
        <taxon>Bacteria</taxon>
        <taxon>Pseudomonadati</taxon>
        <taxon>Planctomycetota</taxon>
        <taxon>Planctomycetia</taxon>
        <taxon>Isosphaerales</taxon>
        <taxon>Isosphaeraceae</taxon>
        <taxon>Singulisphaera</taxon>
    </lineage>
</organism>
<accession>L0D9F6</accession>
<name>L0D9F6_SINAD</name>
<dbReference type="AlphaFoldDB" id="L0D9F6"/>